<dbReference type="PANTHER" id="PTHR32258">
    <property type="entry name" value="PROTEIN NETWORKED 4A"/>
    <property type="match status" value="1"/>
</dbReference>
<proteinExistence type="predicted"/>
<dbReference type="InterPro" id="IPR051861">
    <property type="entry name" value="NET_actin-binding_domain"/>
</dbReference>
<dbReference type="EMBL" id="BSYO01000038">
    <property type="protein sequence ID" value="GMH30388.1"/>
    <property type="molecule type" value="Genomic_DNA"/>
</dbReference>
<protein>
    <submittedName>
        <fullName evidence="2">Uncharacterized protein</fullName>
    </submittedName>
</protein>
<sequence length="149" mass="17059">MHSSSESQSQRKKGLGVDNLEVSEKGNSSNEEQKMEKILDSFVPDAQNLMGLQVSMQQMKAKLEIFNRRKIGKDVDYNKLRKQLQHIENSVMQLFGINTELTKNVEGHLLTLAVIASPELDEIGKVQKGIVLNKVRRRFQRIKKLQLEI</sequence>
<organism evidence="2 3">
    <name type="scientific">Nepenthes gracilis</name>
    <name type="common">Slender pitcher plant</name>
    <dbReference type="NCBI Taxonomy" id="150966"/>
    <lineage>
        <taxon>Eukaryota</taxon>
        <taxon>Viridiplantae</taxon>
        <taxon>Streptophyta</taxon>
        <taxon>Embryophyta</taxon>
        <taxon>Tracheophyta</taxon>
        <taxon>Spermatophyta</taxon>
        <taxon>Magnoliopsida</taxon>
        <taxon>eudicotyledons</taxon>
        <taxon>Gunneridae</taxon>
        <taxon>Pentapetalae</taxon>
        <taxon>Caryophyllales</taxon>
        <taxon>Nepenthaceae</taxon>
        <taxon>Nepenthes</taxon>
    </lineage>
</organism>
<keyword evidence="3" id="KW-1185">Reference proteome</keyword>
<evidence type="ECO:0000313" key="3">
    <source>
        <dbReference type="Proteomes" id="UP001279734"/>
    </source>
</evidence>
<accession>A0AAD3Y5W2</accession>
<evidence type="ECO:0000256" key="1">
    <source>
        <dbReference type="SAM" id="MobiDB-lite"/>
    </source>
</evidence>
<comment type="caution">
    <text evidence="2">The sequence shown here is derived from an EMBL/GenBank/DDBJ whole genome shotgun (WGS) entry which is preliminary data.</text>
</comment>
<gene>
    <name evidence="2" type="ORF">Nepgr_032231</name>
</gene>
<dbReference type="Proteomes" id="UP001279734">
    <property type="component" value="Unassembled WGS sequence"/>
</dbReference>
<dbReference type="GO" id="GO:0005886">
    <property type="term" value="C:plasma membrane"/>
    <property type="evidence" value="ECO:0007669"/>
    <property type="project" value="TreeGrafter"/>
</dbReference>
<dbReference type="AlphaFoldDB" id="A0AAD3Y5W2"/>
<reference evidence="2" key="1">
    <citation type="submission" date="2023-05" db="EMBL/GenBank/DDBJ databases">
        <title>Nepenthes gracilis genome sequencing.</title>
        <authorList>
            <person name="Fukushima K."/>
        </authorList>
    </citation>
    <scope>NUCLEOTIDE SEQUENCE</scope>
    <source>
        <strain evidence="2">SING2019-196</strain>
    </source>
</reference>
<feature type="region of interest" description="Disordered" evidence="1">
    <location>
        <begin position="1"/>
        <end position="34"/>
    </location>
</feature>
<name>A0AAD3Y5W2_NEPGR</name>
<dbReference type="GO" id="GO:0051015">
    <property type="term" value="F:actin filament binding"/>
    <property type="evidence" value="ECO:0007669"/>
    <property type="project" value="TreeGrafter"/>
</dbReference>
<dbReference type="PANTHER" id="PTHR32258:SF6">
    <property type="entry name" value="PROTEIN NETWORKED 1A"/>
    <property type="match status" value="1"/>
</dbReference>
<evidence type="ECO:0000313" key="2">
    <source>
        <dbReference type="EMBL" id="GMH30388.1"/>
    </source>
</evidence>